<dbReference type="InterPro" id="IPR036465">
    <property type="entry name" value="vWFA_dom_sf"/>
</dbReference>
<dbReference type="SUPFAM" id="SSF53300">
    <property type="entry name" value="vWA-like"/>
    <property type="match status" value="1"/>
</dbReference>
<evidence type="ECO:0000313" key="4">
    <source>
        <dbReference type="Proteomes" id="UP001595379"/>
    </source>
</evidence>
<feature type="chain" id="PRO_5046673124" evidence="1">
    <location>
        <begin position="19"/>
        <end position="621"/>
    </location>
</feature>
<dbReference type="EMBL" id="JBHRSV010000001">
    <property type="protein sequence ID" value="MFC2925107.1"/>
    <property type="molecule type" value="Genomic_DNA"/>
</dbReference>
<sequence>MRAVFIAAVFAAAPVAFAQDYALDAPSEVHIRQGVEVSWTAPEGETGILEIRPEAGGRRASYAYTQNNPQTIEAPEAPGGYFLVLSIGNEDRATSPLTVVMAEASLSAPDSAAAGETFAVNWTGPASRSDTITWAERDGAVIRGAGYFYPGATDGTRDLRAPAEAGTYDIVYVTGSTILARHPVSVGSVSAALTAPASIHAGGNFEVGFEGPANSGDQITFADRGGEARSGIGSYVYVGDATEGTVRLRAGEALGSYDVVYVSNGGVIGRSPIEIIAANVEIDGPAEVWAGFRFTVSWQGAGNGGDLIYIAGADGAQYHYSYVDPLTGIVEIEAPAETGDYELVYETRGGQEMDREPLSVIPAPNPPGQLVVTQGRAVLGSGDAVEIILDASGSMLQRIGGERRIVIAKATLTDLVSDTIPPGTGFALRVFGHSEADSCRTDLEIPLAPLDPAAASAAIGSINAMNLARTPIADSIRHVPTDLAGATGQRVLIILTDGEETCDGDPALAIQALRDLGWDIRVNIVGFAIDDAELERTFESWAAAGGGAYFSAADAEGLGEAMTRAVATRFEVIDANGAVVASGLTGSDPITLATGNYWIVSPAGETTATIVSDEVTTVGLD</sequence>
<dbReference type="Pfam" id="PF00092">
    <property type="entry name" value="VWA"/>
    <property type="match status" value="1"/>
</dbReference>
<reference evidence="4" key="1">
    <citation type="journal article" date="2019" name="Int. J. Syst. Evol. Microbiol.">
        <title>The Global Catalogue of Microorganisms (GCM) 10K type strain sequencing project: providing services to taxonomists for standard genome sequencing and annotation.</title>
        <authorList>
            <consortium name="The Broad Institute Genomics Platform"/>
            <consortium name="The Broad Institute Genome Sequencing Center for Infectious Disease"/>
            <person name="Wu L."/>
            <person name="Ma J."/>
        </authorList>
    </citation>
    <scope>NUCLEOTIDE SEQUENCE [LARGE SCALE GENOMIC DNA]</scope>
    <source>
        <strain evidence="4">KCTC 52487</strain>
    </source>
</reference>
<comment type="caution">
    <text evidence="3">The sequence shown here is derived from an EMBL/GenBank/DDBJ whole genome shotgun (WGS) entry which is preliminary data.</text>
</comment>
<evidence type="ECO:0000256" key="1">
    <source>
        <dbReference type="SAM" id="SignalP"/>
    </source>
</evidence>
<keyword evidence="4" id="KW-1185">Reference proteome</keyword>
<gene>
    <name evidence="3" type="ORF">ACFOOR_03210</name>
</gene>
<proteinExistence type="predicted"/>
<dbReference type="InterPro" id="IPR002035">
    <property type="entry name" value="VWF_A"/>
</dbReference>
<organism evidence="3 4">
    <name type="scientific">Hyphobacterium vulgare</name>
    <dbReference type="NCBI Taxonomy" id="1736751"/>
    <lineage>
        <taxon>Bacteria</taxon>
        <taxon>Pseudomonadati</taxon>
        <taxon>Pseudomonadota</taxon>
        <taxon>Alphaproteobacteria</taxon>
        <taxon>Maricaulales</taxon>
        <taxon>Maricaulaceae</taxon>
        <taxon>Hyphobacterium</taxon>
    </lineage>
</organism>
<dbReference type="SMART" id="SM00327">
    <property type="entry name" value="VWA"/>
    <property type="match status" value="1"/>
</dbReference>
<dbReference type="Gene3D" id="3.40.50.410">
    <property type="entry name" value="von Willebrand factor, type A domain"/>
    <property type="match status" value="1"/>
</dbReference>
<keyword evidence="1" id="KW-0732">Signal</keyword>
<dbReference type="RefSeq" id="WP_343163987.1">
    <property type="nucleotide sequence ID" value="NZ_JBHRSV010000001.1"/>
</dbReference>
<dbReference type="PROSITE" id="PS50234">
    <property type="entry name" value="VWFA"/>
    <property type="match status" value="1"/>
</dbReference>
<feature type="signal peptide" evidence="1">
    <location>
        <begin position="1"/>
        <end position="18"/>
    </location>
</feature>
<feature type="domain" description="VWFA" evidence="2">
    <location>
        <begin position="384"/>
        <end position="566"/>
    </location>
</feature>
<accession>A0ABV6ZUJ4</accession>
<name>A0ABV6ZUJ4_9PROT</name>
<protein>
    <submittedName>
        <fullName evidence="3">VWA domain-containing protein</fullName>
    </submittedName>
</protein>
<evidence type="ECO:0000313" key="3">
    <source>
        <dbReference type="EMBL" id="MFC2925107.1"/>
    </source>
</evidence>
<dbReference type="Proteomes" id="UP001595379">
    <property type="component" value="Unassembled WGS sequence"/>
</dbReference>
<evidence type="ECO:0000259" key="2">
    <source>
        <dbReference type="PROSITE" id="PS50234"/>
    </source>
</evidence>